<dbReference type="VEuPathDB" id="CryptoDB:Vbra_12658"/>
<protein>
    <recommendedName>
        <fullName evidence="5">TLC domain-containing protein</fullName>
    </recommendedName>
</protein>
<feature type="transmembrane region" description="Helical" evidence="2">
    <location>
        <begin position="124"/>
        <end position="143"/>
    </location>
</feature>
<evidence type="ECO:0008006" key="5">
    <source>
        <dbReference type="Google" id="ProtNLM"/>
    </source>
</evidence>
<evidence type="ECO:0000313" key="3">
    <source>
        <dbReference type="EMBL" id="CEL99791.1"/>
    </source>
</evidence>
<keyword evidence="2" id="KW-0812">Transmembrane</keyword>
<dbReference type="AlphaFoldDB" id="A0A0G4ER96"/>
<keyword evidence="4" id="KW-1185">Reference proteome</keyword>
<evidence type="ECO:0000256" key="1">
    <source>
        <dbReference type="SAM" id="MobiDB-lite"/>
    </source>
</evidence>
<feature type="transmembrane region" description="Helical" evidence="2">
    <location>
        <begin position="263"/>
        <end position="281"/>
    </location>
</feature>
<reference evidence="3 4" key="1">
    <citation type="submission" date="2014-11" db="EMBL/GenBank/DDBJ databases">
        <authorList>
            <person name="Zhu J."/>
            <person name="Qi W."/>
            <person name="Song R."/>
        </authorList>
    </citation>
    <scope>NUCLEOTIDE SEQUENCE [LARGE SCALE GENOMIC DNA]</scope>
</reference>
<feature type="transmembrane region" description="Helical" evidence="2">
    <location>
        <begin position="52"/>
        <end position="71"/>
    </location>
</feature>
<evidence type="ECO:0000313" key="4">
    <source>
        <dbReference type="Proteomes" id="UP000041254"/>
    </source>
</evidence>
<keyword evidence="2" id="KW-0472">Membrane</keyword>
<feature type="region of interest" description="Disordered" evidence="1">
    <location>
        <begin position="293"/>
        <end position="316"/>
    </location>
</feature>
<gene>
    <name evidence="3" type="ORF">Vbra_12658</name>
</gene>
<feature type="transmembrane region" description="Helical" evidence="2">
    <location>
        <begin position="83"/>
        <end position="104"/>
    </location>
</feature>
<keyword evidence="2" id="KW-1133">Transmembrane helix</keyword>
<dbReference type="EMBL" id="CDMY01000289">
    <property type="protein sequence ID" value="CEL99791.1"/>
    <property type="molecule type" value="Genomic_DNA"/>
</dbReference>
<dbReference type="InParanoid" id="A0A0G4ER96"/>
<evidence type="ECO:0000256" key="2">
    <source>
        <dbReference type="SAM" id="Phobius"/>
    </source>
</evidence>
<accession>A0A0G4ER96</accession>
<dbReference type="Proteomes" id="UP000041254">
    <property type="component" value="Unassembled WGS sequence"/>
</dbReference>
<feature type="transmembrane region" description="Helical" evidence="2">
    <location>
        <begin position="18"/>
        <end position="40"/>
    </location>
</feature>
<name>A0A0G4ER96_VITBC</name>
<organism evidence="3 4">
    <name type="scientific">Vitrella brassicaformis (strain CCMP3155)</name>
    <dbReference type="NCBI Taxonomy" id="1169540"/>
    <lineage>
        <taxon>Eukaryota</taxon>
        <taxon>Sar</taxon>
        <taxon>Alveolata</taxon>
        <taxon>Colpodellida</taxon>
        <taxon>Vitrellaceae</taxon>
        <taxon>Vitrella</taxon>
    </lineage>
</organism>
<proteinExistence type="predicted"/>
<sequence>MAFFAGLATRISETRHSLSLLSCGLPVLVYMLPYGSLKLLSRVGENASNWEIVEMLLFVVAFNVIWPQIVLYEILEEGWHSGLIGPCVAIVLHACLAIGAIGAWDRALSQSFNGTIKGLRANHIYAVLYNAQFIVGALLSFVLPRYYQASGGLLVLYLLIECVWVCADPSVTRIGGVWQIVLHHLCCAGLFAYALMHFEEWEKIVNSITVSVVELNSSLRMVRPYVQSTPLAPHVNGLEVATWYVGRLVCFAATSYVAMRHHWAYSAMMAALYLLQIWWTAQRIRKNLSKRHKLKREKGGEEDGAGVTTAEDIKAQ</sequence>
<feature type="transmembrane region" description="Helical" evidence="2">
    <location>
        <begin position="174"/>
        <end position="196"/>
    </location>
</feature>
<feature type="transmembrane region" description="Helical" evidence="2">
    <location>
        <begin position="149"/>
        <end position="167"/>
    </location>
</feature>